<dbReference type="EMBL" id="AUZJ01000039">
    <property type="protein sequence ID" value="ERF60559.1"/>
    <property type="molecule type" value="Genomic_DNA"/>
</dbReference>
<accession>U2MVF0</accession>
<evidence type="ECO:0000313" key="2">
    <source>
        <dbReference type="EMBL" id="ERK03179.1"/>
    </source>
</evidence>
<dbReference type="AlphaFoldDB" id="U2MVF0"/>
<gene>
    <name evidence="2" type="ORF">HMPREF0860_2249</name>
    <name evidence="1" type="ORF">HMPREF1325_1046</name>
</gene>
<keyword evidence="4" id="KW-1185">Reference proteome</keyword>
<evidence type="ECO:0000313" key="1">
    <source>
        <dbReference type="EMBL" id="ERF60559.1"/>
    </source>
</evidence>
<dbReference type="EMBL" id="AVQI01000042">
    <property type="protein sequence ID" value="ERK03179.1"/>
    <property type="molecule type" value="Genomic_DNA"/>
</dbReference>
<organism evidence="1 3">
    <name type="scientific">Treponema socranskii subsp. socranskii VPI DR56BR1116 = ATCC 35536</name>
    <dbReference type="NCBI Taxonomy" id="1125725"/>
    <lineage>
        <taxon>Bacteria</taxon>
        <taxon>Pseudomonadati</taxon>
        <taxon>Spirochaetota</taxon>
        <taxon>Spirochaetia</taxon>
        <taxon>Spirochaetales</taxon>
        <taxon>Treponemataceae</taxon>
        <taxon>Treponema</taxon>
    </lineage>
</organism>
<comment type="caution">
    <text evidence="1">The sequence shown here is derived from an EMBL/GenBank/DDBJ whole genome shotgun (WGS) entry which is preliminary data.</text>
</comment>
<evidence type="ECO:0000313" key="3">
    <source>
        <dbReference type="Proteomes" id="UP000016412"/>
    </source>
</evidence>
<dbReference type="Proteomes" id="UP000016412">
    <property type="component" value="Unassembled WGS sequence"/>
</dbReference>
<sequence length="39" mass="4313">MGFARGFARANSFERAVVFLPTACYYSKISVPSIGRNNN</sequence>
<proteinExistence type="predicted"/>
<dbReference type="Proteomes" id="UP000016646">
    <property type="component" value="Unassembled WGS sequence"/>
</dbReference>
<reference evidence="3 4" key="1">
    <citation type="submission" date="2013-08" db="EMBL/GenBank/DDBJ databases">
        <authorList>
            <person name="Durkin A.S."/>
            <person name="Haft D.R."/>
            <person name="McCorrison J."/>
            <person name="Torralba M."/>
            <person name="Gillis M."/>
            <person name="Haft D.H."/>
            <person name="Methe B."/>
            <person name="Sutton G."/>
            <person name="Nelson K.E."/>
        </authorList>
    </citation>
    <scope>NUCLEOTIDE SEQUENCE [LARGE SCALE GENOMIC DNA]</scope>
    <source>
        <strain evidence="2 4">ATCC 35536</strain>
        <strain evidence="1 3">VPI DR56BR1116</strain>
    </source>
</reference>
<name>U2MVF0_TRESO</name>
<dbReference type="STRING" id="1125725.HMPREF1325_1046"/>
<evidence type="ECO:0000313" key="4">
    <source>
        <dbReference type="Proteomes" id="UP000016646"/>
    </source>
</evidence>
<protein>
    <submittedName>
        <fullName evidence="1">Uncharacterized protein</fullName>
    </submittedName>
</protein>